<dbReference type="PANTHER" id="PTHR12526">
    <property type="entry name" value="GLYCOSYLTRANSFERASE"/>
    <property type="match status" value="1"/>
</dbReference>
<feature type="domain" description="Glycosyl transferase family 1" evidence="1">
    <location>
        <begin position="176"/>
        <end position="336"/>
    </location>
</feature>
<evidence type="ECO:0000313" key="3">
    <source>
        <dbReference type="EMBL" id="MBD0778097.1"/>
    </source>
</evidence>
<gene>
    <name evidence="3" type="ORF">HPE56_09860</name>
</gene>
<evidence type="ECO:0000259" key="2">
    <source>
        <dbReference type="Pfam" id="PF13439"/>
    </source>
</evidence>
<dbReference type="EMBL" id="JABTCF010000005">
    <property type="protein sequence ID" value="MBD0778097.1"/>
    <property type="molecule type" value="Genomic_DNA"/>
</dbReference>
<dbReference type="SUPFAM" id="SSF53756">
    <property type="entry name" value="UDP-Glycosyltransferase/glycogen phosphorylase"/>
    <property type="match status" value="1"/>
</dbReference>
<comment type="caution">
    <text evidence="3">The sequence shown here is derived from an EMBL/GenBank/DDBJ whole genome shotgun (WGS) entry which is preliminary data.</text>
</comment>
<dbReference type="InterPro" id="IPR001296">
    <property type="entry name" value="Glyco_trans_1"/>
</dbReference>
<sequence>MRLLFFISSLNGGGAERVMATLCNQLATSNDEIHLATDTKIPFAYKLESCINLHDLYPSEEGSPTPLQNRIKILKRIQKISKEVHPDIIISFMYEMNSFVLIATLGMKIPVIASEHNTLHRRHTFSEYIMRFWISRLARKLIILTHHDYDFLGTKLPSKVVIHNPLSFPIYNGQTSRKKNILAVGSLDRWKHKGFDNLIRVWGKIAANYPEWTLEIAGKGSQNNFDYLFELCVKNNVETRINFIGFQPNIDRVLRETSIFVLSSRFEGLPMVLIEAMSQGCGCISFDCISGPREIIVNDESGLLVENQNLKELENAIIRLINDEQLRLELSAKALKHVKKFLPDNIVRQWREIFKEVIKK</sequence>
<proteinExistence type="predicted"/>
<protein>
    <submittedName>
        <fullName evidence="3">Glycosyltransferase family 4 protein</fullName>
    </submittedName>
</protein>
<reference evidence="3" key="1">
    <citation type="submission" date="2020-05" db="EMBL/GenBank/DDBJ databases">
        <title>The draft genome sequence of Maribacter sp. ANRC-HE7.</title>
        <authorList>
            <person name="Mu L."/>
        </authorList>
    </citation>
    <scope>NUCLEOTIDE SEQUENCE</scope>
    <source>
        <strain evidence="3">ANRC-HE7</strain>
    </source>
</reference>
<evidence type="ECO:0000259" key="1">
    <source>
        <dbReference type="Pfam" id="PF00534"/>
    </source>
</evidence>
<dbReference type="Pfam" id="PF00534">
    <property type="entry name" value="Glycos_transf_1"/>
    <property type="match status" value="1"/>
</dbReference>
<dbReference type="CDD" id="cd03820">
    <property type="entry name" value="GT4_AmsD-like"/>
    <property type="match status" value="1"/>
</dbReference>
<dbReference type="Pfam" id="PF13439">
    <property type="entry name" value="Glyco_transf_4"/>
    <property type="match status" value="1"/>
</dbReference>
<name>A0ABR7V4J2_9FLAO</name>
<dbReference type="Proteomes" id="UP001166021">
    <property type="component" value="Unassembled WGS sequence"/>
</dbReference>
<feature type="domain" description="Glycosyltransferase subfamily 4-like N-terminal" evidence="2">
    <location>
        <begin position="13"/>
        <end position="154"/>
    </location>
</feature>
<organism evidence="3 4">
    <name type="scientific">Maribacter aquimaris</name>
    <dbReference type="NCBI Taxonomy" id="2737171"/>
    <lineage>
        <taxon>Bacteria</taxon>
        <taxon>Pseudomonadati</taxon>
        <taxon>Bacteroidota</taxon>
        <taxon>Flavobacteriia</taxon>
        <taxon>Flavobacteriales</taxon>
        <taxon>Flavobacteriaceae</taxon>
        <taxon>Maribacter</taxon>
    </lineage>
</organism>
<dbReference type="RefSeq" id="WP_188243609.1">
    <property type="nucleotide sequence ID" value="NZ_JABTCF010000005.1"/>
</dbReference>
<keyword evidence="4" id="KW-1185">Reference proteome</keyword>
<evidence type="ECO:0000313" key="4">
    <source>
        <dbReference type="Proteomes" id="UP001166021"/>
    </source>
</evidence>
<dbReference type="Gene3D" id="3.40.50.2000">
    <property type="entry name" value="Glycogen Phosphorylase B"/>
    <property type="match status" value="2"/>
</dbReference>
<dbReference type="InterPro" id="IPR028098">
    <property type="entry name" value="Glyco_trans_4-like_N"/>
</dbReference>
<dbReference type="PANTHER" id="PTHR12526:SF630">
    <property type="entry name" value="GLYCOSYLTRANSFERASE"/>
    <property type="match status" value="1"/>
</dbReference>
<accession>A0ABR7V4J2</accession>